<protein>
    <submittedName>
        <fullName evidence="3">CHRD domain-containing protein</fullName>
    </submittedName>
</protein>
<organism evidence="3 4">
    <name type="scientific">Nonomuraea marmarensis</name>
    <dbReference type="NCBI Taxonomy" id="3351344"/>
    <lineage>
        <taxon>Bacteria</taxon>
        <taxon>Bacillati</taxon>
        <taxon>Actinomycetota</taxon>
        <taxon>Actinomycetes</taxon>
        <taxon>Streptosporangiales</taxon>
        <taxon>Streptosporangiaceae</taxon>
        <taxon>Nonomuraea</taxon>
    </lineage>
</organism>
<comment type="caution">
    <text evidence="3">The sequence shown here is derived from an EMBL/GenBank/DDBJ whole genome shotgun (WGS) entry which is preliminary data.</text>
</comment>
<evidence type="ECO:0000259" key="2">
    <source>
        <dbReference type="SMART" id="SM00754"/>
    </source>
</evidence>
<feature type="chain" id="PRO_5047542598" evidence="1">
    <location>
        <begin position="26"/>
        <end position="428"/>
    </location>
</feature>
<dbReference type="EMBL" id="JBICRM010000017">
    <property type="protein sequence ID" value="MFG1706878.1"/>
    <property type="molecule type" value="Genomic_DNA"/>
</dbReference>
<dbReference type="Pfam" id="PF11937">
    <property type="entry name" value="DUF3455"/>
    <property type="match status" value="1"/>
</dbReference>
<dbReference type="Proteomes" id="UP001603978">
    <property type="component" value="Unassembled WGS sequence"/>
</dbReference>
<evidence type="ECO:0000256" key="1">
    <source>
        <dbReference type="SAM" id="SignalP"/>
    </source>
</evidence>
<accession>A0ABW7AHP3</accession>
<evidence type="ECO:0000313" key="3">
    <source>
        <dbReference type="EMBL" id="MFG1706878.1"/>
    </source>
</evidence>
<dbReference type="InterPro" id="IPR021851">
    <property type="entry name" value="DUF3455"/>
</dbReference>
<feature type="domain" description="CHRD" evidence="2">
    <location>
        <begin position="32"/>
        <end position="150"/>
    </location>
</feature>
<dbReference type="Pfam" id="PF07452">
    <property type="entry name" value="CHRD"/>
    <property type="match status" value="2"/>
</dbReference>
<feature type="domain" description="CHRD" evidence="2">
    <location>
        <begin position="167"/>
        <end position="290"/>
    </location>
</feature>
<feature type="signal peptide" evidence="1">
    <location>
        <begin position="1"/>
        <end position="25"/>
    </location>
</feature>
<keyword evidence="4" id="KW-1185">Reference proteome</keyword>
<sequence length="428" mass="44221">MSIRKIIIPGALVAGALLIPVHANASTSGDDVYLAAGLRGANEVGVEGDVDGRSTVVLRISGNEVTFAARWNEIGSPVAGHVHLGAKGTNGDVKLEFFTKPLPTSVLGVTGTVKADPELVKSLLDNPGGFYANLHDAAHPKGAVRGQFHRLSKPVDLNGVLHGSNQATLSSWADGAQEVQEKDGKKRGDQDGQAVWWLRPTGGSIAYTASWSGLGAVTNGHVHKAVAGKNGPVVADLFAGSLPANLTGVAGETPVAAGVVKRIAANPGRYYTNLHTVDFDGGAVRGQLSGRPFTHPRALTADVLRGSQLYTCTEKPAGGYAFTQLGVTAKLRRGIDHSFVTPGEGPPQWIAPDGSAVRGTIVTRTPNGDQNIPELVLDATQAGKDSGLLAHATQILRLNTTGGVAPAGSCEPGSQAKVPYGADYLFLG</sequence>
<proteinExistence type="predicted"/>
<keyword evidence="1" id="KW-0732">Signal</keyword>
<evidence type="ECO:0000313" key="4">
    <source>
        <dbReference type="Proteomes" id="UP001603978"/>
    </source>
</evidence>
<reference evidence="3 4" key="1">
    <citation type="submission" date="2024-10" db="EMBL/GenBank/DDBJ databases">
        <authorList>
            <person name="Topkara A.R."/>
            <person name="Saygin H."/>
        </authorList>
    </citation>
    <scope>NUCLEOTIDE SEQUENCE [LARGE SCALE GENOMIC DNA]</scope>
    <source>
        <strain evidence="3 4">M3C6</strain>
    </source>
</reference>
<dbReference type="SMART" id="SM00754">
    <property type="entry name" value="CHRD"/>
    <property type="match status" value="2"/>
</dbReference>
<dbReference type="RefSeq" id="WP_393170115.1">
    <property type="nucleotide sequence ID" value="NZ_JBICRM010000017.1"/>
</dbReference>
<dbReference type="InterPro" id="IPR010895">
    <property type="entry name" value="CHRD"/>
</dbReference>
<name>A0ABW7AHP3_9ACTN</name>
<gene>
    <name evidence="3" type="ORF">ACFLIM_27170</name>
</gene>